<gene>
    <name evidence="1" type="primary">HaV53_ORF159</name>
</gene>
<dbReference type="Proteomes" id="UP000232488">
    <property type="component" value="Segment"/>
</dbReference>
<dbReference type="EMBL" id="KX008963">
    <property type="protein sequence ID" value="AOM63490.1"/>
    <property type="molecule type" value="Genomic_DNA"/>
</dbReference>
<dbReference type="KEGG" id="vg:37618540"/>
<dbReference type="GeneID" id="37618540"/>
<sequence length="680" mass="79349">MTIYNGANTASHKSKGKRRSKLRLTNLLLNNKKKTGKKNNKNQKNDVEYMFENTKQFNKMFDYETPEEYLKENSGKDMLRSIDIIDNIGDTCDTFLIQGDVQSGKTNLVINCAINKALVYNNVQIILTRNFNDDLKQLGNRLEQKIHDMIWVYYFERDDERFDEFRIFDTKTDLDEIFEHIEDGKRCIIIGKCNSNFRRTGDLDKIANICETLDKDEKAFDIFLDESDFNGIKTIFNKRQAQVFNDIVELSNRKACVMFTATVGPHLLSANDNIKIKNIMKKANSENYVGLNDIEYVPFDDDFCLKKEPRMLVDPDNLVAITNVIHDVLKRRKDEGYIKTRVVNLHYTCYIAKHDDLFNHFTKEFNDATIIRHDDGIITVQNGDEHVISTRSSMNDVFKAMNIVFDVKDTIIIISGKSDSRGISFSSENKHMFRITDELYIQEFSDTANIIQSCGRICGNFSNPELNVRVHTYARNIDKIIDMVQLTENVMNQCAEDKDIETKQDMNLNEYFNEYSVCFNRSDMPSGDMWSRNLNKFIPIEINDVVYLGNKPKNIDEAFLQSDEVRANMINKLKRIVVNYTKKGIHKCTMLEKFWFHYIDRVRRTGEYDMTVNGVFKDLCINVCAYKTHKTLLNAFTKTKTVSRNHDRYFAYNIIDKDVITLRNDIRDQFNNEIVNHVNV</sequence>
<proteinExistence type="predicted"/>
<accession>A0A1C9C5C9</accession>
<name>A0A1C9C5C9_HAV01</name>
<protein>
    <submittedName>
        <fullName evidence="1">Uncharacterized protein</fullName>
    </submittedName>
</protein>
<keyword evidence="2" id="KW-1185">Reference proteome</keyword>
<evidence type="ECO:0000313" key="2">
    <source>
        <dbReference type="Proteomes" id="UP000232488"/>
    </source>
</evidence>
<organism evidence="1 2">
    <name type="scientific">Heterosigma akashiwo virus 01</name>
    <name type="common">HaV01</name>
    <dbReference type="NCBI Taxonomy" id="97195"/>
    <lineage>
        <taxon>Viruses</taxon>
        <taxon>Varidnaviria</taxon>
        <taxon>Bamfordvirae</taxon>
        <taxon>Nucleocytoviricota</taxon>
        <taxon>Megaviricetes</taxon>
        <taxon>Algavirales</taxon>
        <taxon>Phycodnaviridae</taxon>
        <taxon>Raphidovirus</taxon>
        <taxon>Raphidovirus japonicum</taxon>
    </lineage>
</organism>
<organismHost>
    <name type="scientific">Heterosigma akashiwo</name>
    <name type="common">Chromophytic alga</name>
    <name type="synonym">Heterosigma carterae</name>
    <dbReference type="NCBI Taxonomy" id="2829"/>
</organismHost>
<reference evidence="1 2" key="1">
    <citation type="submission" date="2016-03" db="EMBL/GenBank/DDBJ databases">
        <title>Genome sequences of a Phycodnavirus, Heterosigma akashiwo virus strain 53.</title>
        <authorList>
            <person name="Ueki S."/>
            <person name="Ogura Y."/>
            <person name="Hayashi T."/>
        </authorList>
    </citation>
    <scope>NUCLEOTIDE SEQUENCE [LARGE SCALE GENOMIC DNA]</scope>
    <source>
        <strain evidence="1">HaV53</strain>
    </source>
</reference>
<dbReference type="RefSeq" id="YP_009507556.1">
    <property type="nucleotide sequence ID" value="NC_038553.1"/>
</dbReference>
<evidence type="ECO:0000313" key="1">
    <source>
        <dbReference type="EMBL" id="AOM63490.1"/>
    </source>
</evidence>